<reference evidence="5 6" key="1">
    <citation type="submission" date="2024-01" db="EMBL/GenBank/DDBJ databases">
        <title>A draft genome for a cacao thread blight-causing isolate of Paramarasmius palmivorus.</title>
        <authorList>
            <person name="Baruah I.K."/>
            <person name="Bukari Y."/>
            <person name="Amoako-Attah I."/>
            <person name="Meinhardt L.W."/>
            <person name="Bailey B.A."/>
            <person name="Cohen S.P."/>
        </authorList>
    </citation>
    <scope>NUCLEOTIDE SEQUENCE [LARGE SCALE GENOMIC DNA]</scope>
    <source>
        <strain evidence="5 6">GH-12</strain>
    </source>
</reference>
<evidence type="ECO:0000313" key="6">
    <source>
        <dbReference type="Proteomes" id="UP001383192"/>
    </source>
</evidence>
<dbReference type="AlphaFoldDB" id="A0AAW0BD37"/>
<feature type="compositionally biased region" description="Polar residues" evidence="3">
    <location>
        <begin position="364"/>
        <end position="383"/>
    </location>
</feature>
<dbReference type="PROSITE" id="PS50158">
    <property type="entry name" value="ZF_CCHC"/>
    <property type="match status" value="1"/>
</dbReference>
<sequence>MENAWEGQHIRTGFPPLEWVEPIPRTRVHPHLAGFGLPPPLYYSTGSSRPPRFRLVPATWEDYHRRNEILSRSRSTTPSSDESDFGFLKVNRFVTPETSPFDLPPEDPSSQADNIDTPDPMTSIMTLEPFWGDGRASESPPDFLRSFLRTRNASETDDVRIRSLRNFLKHGSPADEWFKGLDAEVKKDWDRFEEEFEKRWPEIAGVKKEKSEYEDELLALRLKEEELGKKVERHGVDVYTHIDFASRLLELAKGAGVDGTSTFIRQVRNELPDVLKEKVGSEFTDWNAFSKAIRDVDVTYLKDAARRMEKAKKDQQEVLARIRELEALSSPTAPLRRGLAATQISRNTRATSPTRNSQARDRSATPNNTAKPTIRQTTSSASGFSYPPLTDTQIKALEQRLDSIPLQPNTPAGLESYRTQIKTWEEKHGSTARVDHEKPFPLLPGGAKVCTGECFKCGTHGHTSYMCPLPKDQWVDPRERGWRRLCQYYLKSFRAPKDPGAGVYLVEVEDDDEQGKEQGPSV</sequence>
<evidence type="ECO:0000313" key="5">
    <source>
        <dbReference type="EMBL" id="KAK7024552.1"/>
    </source>
</evidence>
<dbReference type="EMBL" id="JAYKXP010000121">
    <property type="protein sequence ID" value="KAK7024552.1"/>
    <property type="molecule type" value="Genomic_DNA"/>
</dbReference>
<feature type="region of interest" description="Disordered" evidence="3">
    <location>
        <begin position="333"/>
        <end position="387"/>
    </location>
</feature>
<feature type="compositionally biased region" description="Polar residues" evidence="3">
    <location>
        <begin position="342"/>
        <end position="357"/>
    </location>
</feature>
<comment type="caution">
    <text evidence="5">The sequence shown here is derived from an EMBL/GenBank/DDBJ whole genome shotgun (WGS) entry which is preliminary data.</text>
</comment>
<organism evidence="5 6">
    <name type="scientific">Paramarasmius palmivorus</name>
    <dbReference type="NCBI Taxonomy" id="297713"/>
    <lineage>
        <taxon>Eukaryota</taxon>
        <taxon>Fungi</taxon>
        <taxon>Dikarya</taxon>
        <taxon>Basidiomycota</taxon>
        <taxon>Agaricomycotina</taxon>
        <taxon>Agaricomycetes</taxon>
        <taxon>Agaricomycetidae</taxon>
        <taxon>Agaricales</taxon>
        <taxon>Marasmiineae</taxon>
        <taxon>Marasmiaceae</taxon>
        <taxon>Paramarasmius</taxon>
    </lineage>
</organism>
<dbReference type="InterPro" id="IPR001878">
    <property type="entry name" value="Znf_CCHC"/>
</dbReference>
<dbReference type="Proteomes" id="UP001383192">
    <property type="component" value="Unassembled WGS sequence"/>
</dbReference>
<dbReference type="GO" id="GO:0008270">
    <property type="term" value="F:zinc ion binding"/>
    <property type="evidence" value="ECO:0007669"/>
    <property type="project" value="UniProtKB-KW"/>
</dbReference>
<name>A0AAW0BD37_9AGAR</name>
<protein>
    <recommendedName>
        <fullName evidence="4">CCHC-type domain-containing protein</fullName>
    </recommendedName>
</protein>
<gene>
    <name evidence="5" type="ORF">VNI00_016227</name>
</gene>
<feature type="coiled-coil region" evidence="2">
    <location>
        <begin position="203"/>
        <end position="230"/>
    </location>
</feature>
<proteinExistence type="predicted"/>
<evidence type="ECO:0000259" key="4">
    <source>
        <dbReference type="PROSITE" id="PS50158"/>
    </source>
</evidence>
<evidence type="ECO:0000256" key="2">
    <source>
        <dbReference type="SAM" id="Coils"/>
    </source>
</evidence>
<keyword evidence="1" id="KW-0863">Zinc-finger</keyword>
<keyword evidence="1" id="KW-0862">Zinc</keyword>
<keyword evidence="1" id="KW-0479">Metal-binding</keyword>
<feature type="coiled-coil region" evidence="2">
    <location>
        <begin position="301"/>
        <end position="328"/>
    </location>
</feature>
<keyword evidence="2" id="KW-0175">Coiled coil</keyword>
<evidence type="ECO:0000256" key="3">
    <source>
        <dbReference type="SAM" id="MobiDB-lite"/>
    </source>
</evidence>
<keyword evidence="6" id="KW-1185">Reference proteome</keyword>
<feature type="domain" description="CCHC-type" evidence="4">
    <location>
        <begin position="454"/>
        <end position="468"/>
    </location>
</feature>
<evidence type="ECO:0000256" key="1">
    <source>
        <dbReference type="PROSITE-ProRule" id="PRU00047"/>
    </source>
</evidence>
<accession>A0AAW0BD37</accession>
<feature type="region of interest" description="Disordered" evidence="3">
    <location>
        <begin position="98"/>
        <end position="119"/>
    </location>
</feature>
<dbReference type="GO" id="GO:0003676">
    <property type="term" value="F:nucleic acid binding"/>
    <property type="evidence" value="ECO:0007669"/>
    <property type="project" value="InterPro"/>
</dbReference>